<dbReference type="InterPro" id="IPR043129">
    <property type="entry name" value="ATPase_NBD"/>
</dbReference>
<organism evidence="10 11">
    <name type="scientific">Marichromatium gracile</name>
    <name type="common">Chromatium gracile</name>
    <dbReference type="NCBI Taxonomy" id="1048"/>
    <lineage>
        <taxon>Bacteria</taxon>
        <taxon>Pseudomonadati</taxon>
        <taxon>Pseudomonadota</taxon>
        <taxon>Gammaproteobacteria</taxon>
        <taxon>Chromatiales</taxon>
        <taxon>Chromatiaceae</taxon>
        <taxon>Marichromatium</taxon>
    </lineage>
</organism>
<reference evidence="10 11" key="1">
    <citation type="submission" date="2016-02" db="EMBL/GenBank/DDBJ databases">
        <title>Genome sequence of Marichromatium gracile YL-28, a purple sulfur bacterium.</title>
        <authorList>
            <person name="Zhao C."/>
            <person name="Hong X."/>
            <person name="Chen S."/>
            <person name="Yang S."/>
        </authorList>
    </citation>
    <scope>NUCLEOTIDE SEQUENCE [LARGE SCALE GENOMIC DNA]</scope>
    <source>
        <strain evidence="10 11">YL28</strain>
    </source>
</reference>
<evidence type="ECO:0000256" key="7">
    <source>
        <dbReference type="HAMAP-Rule" id="MF_00332"/>
    </source>
</evidence>
<comment type="induction">
    <text evidence="7">By stress conditions e.g. heat shock.</text>
</comment>
<dbReference type="InterPro" id="IPR012725">
    <property type="entry name" value="Chaperone_DnaK"/>
</dbReference>
<feature type="compositionally biased region" description="Acidic residues" evidence="9">
    <location>
        <begin position="633"/>
        <end position="647"/>
    </location>
</feature>
<dbReference type="NCBIfam" id="NF001413">
    <property type="entry name" value="PRK00290.1"/>
    <property type="match status" value="1"/>
</dbReference>
<evidence type="ECO:0000256" key="2">
    <source>
        <dbReference type="ARBA" id="ARBA00014415"/>
    </source>
</evidence>
<dbReference type="InterPro" id="IPR018181">
    <property type="entry name" value="Heat_shock_70_CS"/>
</dbReference>
<name>A0ABR5VM32_MARGR</name>
<evidence type="ECO:0000256" key="3">
    <source>
        <dbReference type="ARBA" id="ARBA00022553"/>
    </source>
</evidence>
<evidence type="ECO:0000256" key="9">
    <source>
        <dbReference type="SAM" id="MobiDB-lite"/>
    </source>
</evidence>
<dbReference type="Proteomes" id="UP000075766">
    <property type="component" value="Unassembled WGS sequence"/>
</dbReference>
<dbReference type="PRINTS" id="PR00301">
    <property type="entry name" value="HEATSHOCK70"/>
</dbReference>
<keyword evidence="7" id="KW-0143">Chaperone</keyword>
<dbReference type="PANTHER" id="PTHR19375">
    <property type="entry name" value="HEAT SHOCK PROTEIN 70KDA"/>
    <property type="match status" value="1"/>
</dbReference>
<feature type="modified residue" description="Phosphothreonine; by autocatalysis" evidence="7">
    <location>
        <position position="199"/>
    </location>
</feature>
<dbReference type="Gene3D" id="3.30.420.40">
    <property type="match status" value="2"/>
</dbReference>
<dbReference type="SUPFAM" id="SSF100920">
    <property type="entry name" value="Heat shock protein 70kD (HSP70), peptide-binding domain"/>
    <property type="match status" value="1"/>
</dbReference>
<keyword evidence="5 7" id="KW-0067">ATP-binding</keyword>
<evidence type="ECO:0000256" key="8">
    <source>
        <dbReference type="RuleBase" id="RU003322"/>
    </source>
</evidence>
<dbReference type="Pfam" id="PF00012">
    <property type="entry name" value="HSP70"/>
    <property type="match status" value="1"/>
</dbReference>
<evidence type="ECO:0000256" key="4">
    <source>
        <dbReference type="ARBA" id="ARBA00022741"/>
    </source>
</evidence>
<dbReference type="PROSITE" id="PS00329">
    <property type="entry name" value="HSP70_2"/>
    <property type="match status" value="1"/>
</dbReference>
<dbReference type="InterPro" id="IPR013126">
    <property type="entry name" value="Hsp_70_fam"/>
</dbReference>
<keyword evidence="3 7" id="KW-0597">Phosphoprotein</keyword>
<dbReference type="NCBIfam" id="NF003520">
    <property type="entry name" value="PRK05183.1"/>
    <property type="match status" value="1"/>
</dbReference>
<evidence type="ECO:0000256" key="6">
    <source>
        <dbReference type="ARBA" id="ARBA00023016"/>
    </source>
</evidence>
<dbReference type="PROSITE" id="PS01036">
    <property type="entry name" value="HSP70_3"/>
    <property type="match status" value="1"/>
</dbReference>
<dbReference type="SUPFAM" id="SSF53067">
    <property type="entry name" value="Actin-like ATPase domain"/>
    <property type="match status" value="2"/>
</dbReference>
<comment type="caution">
    <text evidence="10">The sequence shown here is derived from an EMBL/GenBank/DDBJ whole genome shotgun (WGS) entry which is preliminary data.</text>
</comment>
<proteinExistence type="evidence at transcript level"/>
<evidence type="ECO:0000313" key="10">
    <source>
        <dbReference type="EMBL" id="KXX66376.1"/>
    </source>
</evidence>
<evidence type="ECO:0000313" key="11">
    <source>
        <dbReference type="Proteomes" id="UP000075766"/>
    </source>
</evidence>
<dbReference type="HAMAP" id="MF_00332">
    <property type="entry name" value="DnaK"/>
    <property type="match status" value="1"/>
</dbReference>
<evidence type="ECO:0000256" key="1">
    <source>
        <dbReference type="ARBA" id="ARBA00007381"/>
    </source>
</evidence>
<gene>
    <name evidence="7 10" type="primary">dnaK</name>
    <name evidence="10" type="ORF">AY586_00200</name>
</gene>
<comment type="similarity">
    <text evidence="1 7 8">Belongs to the heat shock protein 70 family.</text>
</comment>
<dbReference type="Gene3D" id="3.90.640.10">
    <property type="entry name" value="Actin, Chain A, domain 4"/>
    <property type="match status" value="1"/>
</dbReference>
<dbReference type="PROSITE" id="PS00297">
    <property type="entry name" value="HSP70_1"/>
    <property type="match status" value="1"/>
</dbReference>
<dbReference type="InterPro" id="IPR029047">
    <property type="entry name" value="HSP70_peptide-bd_sf"/>
</dbReference>
<comment type="function">
    <text evidence="7">Acts as a chaperone.</text>
</comment>
<protein>
    <recommendedName>
        <fullName evidence="2 7">Chaperone protein DnaK</fullName>
    </recommendedName>
    <alternativeName>
        <fullName evidence="7">HSP70</fullName>
    </alternativeName>
    <alternativeName>
        <fullName evidence="7">Heat shock 70 kDa protein</fullName>
    </alternativeName>
    <alternativeName>
        <fullName evidence="7">Heat shock protein 70</fullName>
    </alternativeName>
</protein>
<dbReference type="RefSeq" id="WP_062271250.1">
    <property type="nucleotide sequence ID" value="NZ_LSYU01000001.1"/>
</dbReference>
<keyword evidence="4 7" id="KW-0547">Nucleotide-binding</keyword>
<accession>A0ABR5VM32</accession>
<evidence type="ECO:0000256" key="5">
    <source>
        <dbReference type="ARBA" id="ARBA00022840"/>
    </source>
</evidence>
<dbReference type="InterPro" id="IPR029048">
    <property type="entry name" value="HSP70_C_sf"/>
</dbReference>
<dbReference type="EMBL" id="LSYU01000001">
    <property type="protein sequence ID" value="KXX66376.1"/>
    <property type="molecule type" value="Genomic_DNA"/>
</dbReference>
<dbReference type="CDD" id="cd10234">
    <property type="entry name" value="ASKHA_NBD_HSP70_DnaK-like"/>
    <property type="match status" value="1"/>
</dbReference>
<sequence>MGKIIGIDLGTTNSCVAVMEGDSVKVIENAEGDRTTPSIIAYTNDGEVLVGQSAKRQSVTNPTNTLFAVKRLIGRRFDDTVVSKDKDMVPYKIVKADNGDAWVEVSGKKMAPPEISAKVLQKMKKTAEDYLGAEVTEAVITVPAYFNDSQRQATKDAGRIAGLDVKRIINEPTAAALAYGMDKQRGDQKIAVYDLGGGTFDISIIEIAEIEGEHQFEVLSTNGDTFLGGEDFDLRIIDHLVESFKKEQGVDLRNDPLALQRLKEAAEKAKIELSSSQQTDINLPYITADQSGPKHLNLKLTRAKLESLVEELVDRTIAPCRTALKDAGLTAGEIDEVILVGGQTRMPKVQAKVEEFFGKTPRRDVNPDEAVAIGASIQGGVLGGEVKDVLLLDVTPLSLGIETLGGVMTKLIEKNTTIPTSAGQVFSTADDNQTAVTVHVLQGERERAASNKSLGRFDLSDIPPAPRGVPQIEVKFDIDANGILNVSAKDKATGKEQSIVIKASSGLSDDEIERMVKDAEAHAEDDRHFQELVAARNQADTMIHATRKSMEQLGDKVESGERESIESAIKDLEEAMGGEDKERIEALTKTLGESSAKMAERLYAQNAEAAGGEAGAEGGADAQSSGAKGGADDVVDAEFEEVKDDKK</sequence>
<dbReference type="SUPFAM" id="SSF100934">
    <property type="entry name" value="Heat shock protein 70kD (HSP70), C-terminal subdomain"/>
    <property type="match status" value="1"/>
</dbReference>
<dbReference type="Gene3D" id="1.20.1270.10">
    <property type="match status" value="1"/>
</dbReference>
<feature type="region of interest" description="Disordered" evidence="9">
    <location>
        <begin position="609"/>
        <end position="647"/>
    </location>
</feature>
<keyword evidence="6 7" id="KW-0346">Stress response</keyword>
<dbReference type="Gene3D" id="2.60.34.10">
    <property type="entry name" value="Substrate Binding Domain Of DNAk, Chain A, domain 1"/>
    <property type="match status" value="1"/>
</dbReference>
<keyword evidence="11" id="KW-1185">Reference proteome</keyword>
<dbReference type="NCBIfam" id="TIGR02350">
    <property type="entry name" value="prok_dnaK"/>
    <property type="match status" value="1"/>
</dbReference>